<keyword evidence="1" id="KW-0489">Methyltransferase</keyword>
<protein>
    <recommendedName>
        <fullName evidence="7">Loganic acid O-methyltransferase-like</fullName>
    </recommendedName>
</protein>
<proteinExistence type="predicted"/>
<dbReference type="GO" id="GO:0008168">
    <property type="term" value="F:methyltransferase activity"/>
    <property type="evidence" value="ECO:0007669"/>
    <property type="project" value="UniProtKB-KW"/>
</dbReference>
<name>A0A218Y1H7_PUNGR</name>
<dbReference type="AlphaFoldDB" id="A0A218Y1H7"/>
<evidence type="ECO:0000313" key="5">
    <source>
        <dbReference type="EMBL" id="OWM90726.1"/>
    </source>
</evidence>
<organism evidence="5 6">
    <name type="scientific">Punica granatum</name>
    <name type="common">Pomegranate</name>
    <dbReference type="NCBI Taxonomy" id="22663"/>
    <lineage>
        <taxon>Eukaryota</taxon>
        <taxon>Viridiplantae</taxon>
        <taxon>Streptophyta</taxon>
        <taxon>Embryophyta</taxon>
        <taxon>Tracheophyta</taxon>
        <taxon>Spermatophyta</taxon>
        <taxon>Magnoliopsida</taxon>
        <taxon>eudicotyledons</taxon>
        <taxon>Gunneridae</taxon>
        <taxon>Pentapetalae</taxon>
        <taxon>rosids</taxon>
        <taxon>malvids</taxon>
        <taxon>Myrtales</taxon>
        <taxon>Lythraceae</taxon>
        <taxon>Punica</taxon>
    </lineage>
</organism>
<reference evidence="6" key="1">
    <citation type="journal article" date="2017" name="Plant J.">
        <title>The pomegranate (Punica granatum L.) genome and the genomics of punicalagin biosynthesis.</title>
        <authorList>
            <person name="Qin G."/>
            <person name="Xu C."/>
            <person name="Ming R."/>
            <person name="Tang H."/>
            <person name="Guyot R."/>
            <person name="Kramer E.M."/>
            <person name="Hu Y."/>
            <person name="Yi X."/>
            <person name="Qi Y."/>
            <person name="Xu X."/>
            <person name="Gao Z."/>
            <person name="Pan H."/>
            <person name="Jian J."/>
            <person name="Tian Y."/>
            <person name="Yue Z."/>
            <person name="Xu Y."/>
        </authorList>
    </citation>
    <scope>NUCLEOTIDE SEQUENCE [LARGE SCALE GENOMIC DNA]</scope>
    <source>
        <strain evidence="6">cv. Dabenzi</strain>
    </source>
</reference>
<dbReference type="EMBL" id="MTKT01000544">
    <property type="protein sequence ID" value="OWM90726.1"/>
    <property type="molecule type" value="Genomic_DNA"/>
</dbReference>
<evidence type="ECO:0000256" key="4">
    <source>
        <dbReference type="ARBA" id="ARBA00022842"/>
    </source>
</evidence>
<evidence type="ECO:0008006" key="7">
    <source>
        <dbReference type="Google" id="ProtNLM"/>
    </source>
</evidence>
<evidence type="ECO:0000256" key="1">
    <source>
        <dbReference type="ARBA" id="ARBA00022603"/>
    </source>
</evidence>
<dbReference type="Proteomes" id="UP000197138">
    <property type="component" value="Unassembled WGS sequence"/>
</dbReference>
<evidence type="ECO:0000256" key="2">
    <source>
        <dbReference type="ARBA" id="ARBA00022679"/>
    </source>
</evidence>
<evidence type="ECO:0000256" key="3">
    <source>
        <dbReference type="ARBA" id="ARBA00022723"/>
    </source>
</evidence>
<keyword evidence="3" id="KW-0479">Metal-binding</keyword>
<dbReference type="GO" id="GO:0046872">
    <property type="term" value="F:metal ion binding"/>
    <property type="evidence" value="ECO:0007669"/>
    <property type="project" value="UniProtKB-KW"/>
</dbReference>
<dbReference type="Gene3D" id="3.40.50.150">
    <property type="entry name" value="Vaccinia Virus protein VP39"/>
    <property type="match status" value="1"/>
</dbReference>
<dbReference type="Gene3D" id="1.10.1200.270">
    <property type="entry name" value="Methyltransferase, alpha-helical capping domain"/>
    <property type="match status" value="1"/>
</dbReference>
<dbReference type="GO" id="GO:0032259">
    <property type="term" value="P:methylation"/>
    <property type="evidence" value="ECO:0007669"/>
    <property type="project" value="UniProtKB-KW"/>
</dbReference>
<dbReference type="SUPFAM" id="SSF53335">
    <property type="entry name" value="S-adenosyl-L-methionine-dependent methyltransferases"/>
    <property type="match status" value="1"/>
</dbReference>
<comment type="caution">
    <text evidence="5">The sequence shown here is derived from an EMBL/GenBank/DDBJ whole genome shotgun (WGS) entry which is preliminary data.</text>
</comment>
<dbReference type="InterPro" id="IPR029063">
    <property type="entry name" value="SAM-dependent_MTases_sf"/>
</dbReference>
<evidence type="ECO:0000313" key="6">
    <source>
        <dbReference type="Proteomes" id="UP000197138"/>
    </source>
</evidence>
<sequence>MRNSSVTEPPESYLMNAGDGSYSYNKNSYFQATIVSPADSNSSFFKQRAATSTAKEKIDEAIATVLDIKRFSSGPRASFTIADLGCSVGPNTFIAVKNIIEAVRHKYGSQVPYFQVFFNDHTANDFNALFASLPPERNYYAAGVPGSFHGQLFPESSLHFVHSSYAIHWLSRVPKELLDEGSPAWNKGKIHYTSTPKEVGDAYKSQFTKDMRDFFNARVQEIVSGGIMAFIVPGTQDGVPHSQVPLGVNLDILGLSLMDMAKEGIIKESDVDSLNLPIYTATPQEMTELVNTNGCFDIERMELTASRSKIRGSINAQAWMMHLRAGLEGIISKHFGTEIIDELFDRFLQKVAGRLEWSFQEITQLLVVLKRK</sequence>
<dbReference type="InterPro" id="IPR042086">
    <property type="entry name" value="MeTrfase_capping"/>
</dbReference>
<dbReference type="InterPro" id="IPR005299">
    <property type="entry name" value="MeTrfase_7"/>
</dbReference>
<keyword evidence="4" id="KW-0460">Magnesium</keyword>
<keyword evidence="2" id="KW-0808">Transferase</keyword>
<dbReference type="PANTHER" id="PTHR31009">
    <property type="entry name" value="S-ADENOSYL-L-METHIONINE:CARBOXYL METHYLTRANSFERASE FAMILY PROTEIN"/>
    <property type="match status" value="1"/>
</dbReference>
<dbReference type="Pfam" id="PF03492">
    <property type="entry name" value="Methyltransf_7"/>
    <property type="match status" value="1"/>
</dbReference>
<gene>
    <name evidence="5" type="ORF">CDL15_Pgr021031</name>
</gene>
<accession>A0A218Y1H7</accession>